<evidence type="ECO:0000313" key="4">
    <source>
        <dbReference type="Proteomes" id="UP000433575"/>
    </source>
</evidence>
<keyword evidence="5" id="KW-1185">Reference proteome</keyword>
<evidence type="ECO:0000313" key="5">
    <source>
        <dbReference type="Proteomes" id="UP000480929"/>
    </source>
</evidence>
<dbReference type="Proteomes" id="UP000433575">
    <property type="component" value="Unassembled WGS sequence"/>
</dbReference>
<dbReference type="AlphaFoldDB" id="A0A6N7SBL8"/>
<evidence type="ECO:0000313" key="3">
    <source>
        <dbReference type="EMBL" id="MSC34813.1"/>
    </source>
</evidence>
<evidence type="ECO:0000313" key="2">
    <source>
        <dbReference type="EMBL" id="MSA91042.1"/>
    </source>
</evidence>
<sequence length="148" mass="16985">MIYQFVVATLHNYSDTPVPEILKDENIQLRYDAIMNDGPTDGRLLISQYSKKIFLKNNLPPPREQFVILHELGHYFLEYKNDILHLSSTELGGRMEWQATLFAALYLLKNKEPGSPIIDYLQLNGCPKNTACKVYDYLSDLATCEISP</sequence>
<dbReference type="Pfam" id="PF06114">
    <property type="entry name" value="Peptidase_M78"/>
    <property type="match status" value="1"/>
</dbReference>
<organism evidence="2 4">
    <name type="scientific">Holdemania massiliensis</name>
    <dbReference type="NCBI Taxonomy" id="1468449"/>
    <lineage>
        <taxon>Bacteria</taxon>
        <taxon>Bacillati</taxon>
        <taxon>Bacillota</taxon>
        <taxon>Erysipelotrichia</taxon>
        <taxon>Erysipelotrichales</taxon>
        <taxon>Erysipelotrichaceae</taxon>
        <taxon>Holdemania</taxon>
    </lineage>
</organism>
<dbReference type="RefSeq" id="WP_154240419.1">
    <property type="nucleotide sequence ID" value="NZ_WKPI01000045.1"/>
</dbReference>
<name>A0A6N7SBL8_9FIRM</name>
<gene>
    <name evidence="3" type="ORF">GKD88_16935</name>
    <name evidence="2" type="ORF">GKE08_17055</name>
</gene>
<feature type="domain" description="IrrE N-terminal-like" evidence="1">
    <location>
        <begin position="38"/>
        <end position="110"/>
    </location>
</feature>
<proteinExistence type="predicted"/>
<dbReference type="EMBL" id="WKPI01000045">
    <property type="protein sequence ID" value="MSC34813.1"/>
    <property type="molecule type" value="Genomic_DNA"/>
</dbReference>
<dbReference type="Gene3D" id="1.10.10.2910">
    <property type="match status" value="1"/>
</dbReference>
<protein>
    <submittedName>
        <fullName evidence="2">ImmA/IrrE family metallo-endopeptidase</fullName>
    </submittedName>
</protein>
<comment type="caution">
    <text evidence="2">The sequence shown here is derived from an EMBL/GenBank/DDBJ whole genome shotgun (WGS) entry which is preliminary data.</text>
</comment>
<evidence type="ECO:0000259" key="1">
    <source>
        <dbReference type="Pfam" id="PF06114"/>
    </source>
</evidence>
<dbReference type="OrthoDB" id="9816277at2"/>
<dbReference type="InterPro" id="IPR010359">
    <property type="entry name" value="IrrE_HExxH"/>
</dbReference>
<reference evidence="4 5" key="1">
    <citation type="journal article" date="2019" name="Nat. Med.">
        <title>A library of human gut bacterial isolates paired with longitudinal multiomics data enables mechanistic microbiome research.</title>
        <authorList>
            <person name="Poyet M."/>
            <person name="Groussin M."/>
            <person name="Gibbons S.M."/>
            <person name="Avila-Pacheco J."/>
            <person name="Jiang X."/>
            <person name="Kearney S.M."/>
            <person name="Perrotta A.R."/>
            <person name="Berdy B."/>
            <person name="Zhao S."/>
            <person name="Lieberman T.D."/>
            <person name="Swanson P.K."/>
            <person name="Smith M."/>
            <person name="Roesemann S."/>
            <person name="Alexander J.E."/>
            <person name="Rich S.A."/>
            <person name="Livny J."/>
            <person name="Vlamakis H."/>
            <person name="Clish C."/>
            <person name="Bullock K."/>
            <person name="Deik A."/>
            <person name="Scott J."/>
            <person name="Pierce K.A."/>
            <person name="Xavier R.J."/>
            <person name="Alm E.J."/>
        </authorList>
    </citation>
    <scope>NUCLEOTIDE SEQUENCE [LARGE SCALE GENOMIC DNA]</scope>
    <source>
        <strain evidence="2 4">BIOML-A4</strain>
        <strain evidence="3 5">BIOML-A5</strain>
    </source>
</reference>
<accession>A0A6N7SBL8</accession>
<dbReference type="EMBL" id="WKPJ01000042">
    <property type="protein sequence ID" value="MSA91042.1"/>
    <property type="molecule type" value="Genomic_DNA"/>
</dbReference>
<dbReference type="Proteomes" id="UP000480929">
    <property type="component" value="Unassembled WGS sequence"/>
</dbReference>